<dbReference type="Proteomes" id="UP000178348">
    <property type="component" value="Unassembled WGS sequence"/>
</dbReference>
<feature type="region of interest" description="Disordered" evidence="1">
    <location>
        <begin position="208"/>
        <end position="228"/>
    </location>
</feature>
<comment type="caution">
    <text evidence="3">The sequence shown here is derived from an EMBL/GenBank/DDBJ whole genome shotgun (WGS) entry which is preliminary data.</text>
</comment>
<evidence type="ECO:0000256" key="2">
    <source>
        <dbReference type="SAM" id="Phobius"/>
    </source>
</evidence>
<dbReference type="SUPFAM" id="SSF49265">
    <property type="entry name" value="Fibronectin type III"/>
    <property type="match status" value="1"/>
</dbReference>
<feature type="transmembrane region" description="Helical" evidence="2">
    <location>
        <begin position="246"/>
        <end position="266"/>
    </location>
</feature>
<evidence type="ECO:0000313" key="3">
    <source>
        <dbReference type="EMBL" id="OGZ00924.1"/>
    </source>
</evidence>
<name>A0A1G2CHN6_9BACT</name>
<accession>A0A1G2CHN6</accession>
<dbReference type="AlphaFoldDB" id="A0A1G2CHN6"/>
<evidence type="ECO:0008006" key="5">
    <source>
        <dbReference type="Google" id="ProtNLM"/>
    </source>
</evidence>
<dbReference type="EMBL" id="MHLB01000054">
    <property type="protein sequence ID" value="OGZ00924.1"/>
    <property type="molecule type" value="Genomic_DNA"/>
</dbReference>
<gene>
    <name evidence="3" type="ORF">A2946_04290</name>
</gene>
<protein>
    <recommendedName>
        <fullName evidence="5">Fibronectin type-III domain-containing protein</fullName>
    </recommendedName>
</protein>
<dbReference type="InterPro" id="IPR013783">
    <property type="entry name" value="Ig-like_fold"/>
</dbReference>
<keyword evidence="2" id="KW-0472">Membrane</keyword>
<evidence type="ECO:0000313" key="4">
    <source>
        <dbReference type="Proteomes" id="UP000178348"/>
    </source>
</evidence>
<evidence type="ECO:0000256" key="1">
    <source>
        <dbReference type="SAM" id="MobiDB-lite"/>
    </source>
</evidence>
<dbReference type="InterPro" id="IPR036116">
    <property type="entry name" value="FN3_sf"/>
</dbReference>
<organism evidence="3 4">
    <name type="scientific">Candidatus Liptonbacteria bacterium RIFCSPLOWO2_01_FULL_53_13</name>
    <dbReference type="NCBI Taxonomy" id="1798651"/>
    <lineage>
        <taxon>Bacteria</taxon>
        <taxon>Candidatus Liptoniibacteriota</taxon>
    </lineage>
</organism>
<dbReference type="Gene3D" id="2.60.40.10">
    <property type="entry name" value="Immunoglobulins"/>
    <property type="match status" value="1"/>
</dbReference>
<dbReference type="CDD" id="cd00063">
    <property type="entry name" value="FN3"/>
    <property type="match status" value="1"/>
</dbReference>
<keyword evidence="2" id="KW-1133">Transmembrane helix</keyword>
<proteinExistence type="predicted"/>
<reference evidence="3 4" key="1">
    <citation type="journal article" date="2016" name="Nat. Commun.">
        <title>Thousands of microbial genomes shed light on interconnected biogeochemical processes in an aquifer system.</title>
        <authorList>
            <person name="Anantharaman K."/>
            <person name="Brown C.T."/>
            <person name="Hug L.A."/>
            <person name="Sharon I."/>
            <person name="Castelle C.J."/>
            <person name="Probst A.J."/>
            <person name="Thomas B.C."/>
            <person name="Singh A."/>
            <person name="Wilkins M.J."/>
            <person name="Karaoz U."/>
            <person name="Brodie E.L."/>
            <person name="Williams K.H."/>
            <person name="Hubbard S.S."/>
            <person name="Banfield J.F."/>
        </authorList>
    </citation>
    <scope>NUCLEOTIDE SEQUENCE [LARGE SCALE GENOMIC DNA]</scope>
</reference>
<sequence length="298" mass="31299">MPMMKYITVRSAGAIIRVILPKFALFAITLMLTPHAYAASLPIVITNNVTNIAQSSATLWAIVDANGAPASFWFEYGTSYALGQRTDAQFSPNTNRAGMSADVGGLSANTTYYYRISAQNQFGIANGDVEKFTTAWRSGTQPIASAGTQGGASSYFGMPGSQTAEQQAAARAKTANVAQSAKSSATRAGTAVTSAAKNTVAKVSDAVTAGTATSTGTSTAPSAVASSDNKGSFLANTWKTIANIPGYVWFFTVLLIVILIVTYSFFRMLRGRASGEDDHNGHDDHAIREVVHESHEGG</sequence>
<dbReference type="InterPro" id="IPR003961">
    <property type="entry name" value="FN3_dom"/>
</dbReference>
<keyword evidence="2" id="KW-0812">Transmembrane</keyword>